<keyword evidence="5" id="KW-0325">Glycoprotein</keyword>
<dbReference type="InterPro" id="IPR029058">
    <property type="entry name" value="AB_hydrolase_fold"/>
</dbReference>
<keyword evidence="6" id="KW-0732">Signal</keyword>
<dbReference type="InterPro" id="IPR033124">
    <property type="entry name" value="Ser_caboxypep_his_AS"/>
</dbReference>
<dbReference type="AlphaFoldDB" id="A0A7G2ELI1"/>
<evidence type="ECO:0000256" key="6">
    <source>
        <dbReference type="SAM" id="SignalP"/>
    </source>
</evidence>
<dbReference type="GO" id="GO:0004185">
    <property type="term" value="F:serine-type carboxypeptidase activity"/>
    <property type="evidence" value="ECO:0007669"/>
    <property type="project" value="InterPro"/>
</dbReference>
<dbReference type="Pfam" id="PF00450">
    <property type="entry name" value="Peptidase_S10"/>
    <property type="match status" value="2"/>
</dbReference>
<evidence type="ECO:0000256" key="1">
    <source>
        <dbReference type="ARBA" id="ARBA00009431"/>
    </source>
</evidence>
<evidence type="ECO:0000313" key="7">
    <source>
        <dbReference type="EMBL" id="CAD5323326.1"/>
    </source>
</evidence>
<sequence>MNLTLPMKKQKFLLIISLLILLSLLHQDYHIEAQNSDKVVNLPEQPLNPKISHFSGPGCSSIGYGAASELGPFRVVENGTSLSFNQYSWVQEANMLFLESPVGVGFSYTNSSSDLENLNDAFVAEDAYNFMVAWFARYPQYKSRDFFIAGESYAVISDHLYDSAKHNCDFKSSNWSEPCNVAMNTVFTKYKEIDIYNIYAPKCISNSSSGASYLGFGVNNKSPAVKDWFKRVRWFEGYDPCYSNYAEEYFNRVDVRLSLHATTRNVARWKVCNDSILQTYPFTVSSMLPTYSKLIKAGLKIWVYSGDADGRVPVIGSRYCVEALGISVKSEWRSWFHNHQVGGRITEYEGGLTFVTVRGAGHLVPLNKPEEALALFRSFLNGQELPSSP</sequence>
<dbReference type="Proteomes" id="UP000516314">
    <property type="component" value="Chromosome 3"/>
</dbReference>
<evidence type="ECO:0000256" key="5">
    <source>
        <dbReference type="ARBA" id="ARBA00023180"/>
    </source>
</evidence>
<dbReference type="Gene3D" id="3.40.50.1820">
    <property type="entry name" value="alpha/beta hydrolase"/>
    <property type="match status" value="2"/>
</dbReference>
<reference evidence="7 8" key="1">
    <citation type="submission" date="2020-09" db="EMBL/GenBank/DDBJ databases">
        <authorList>
            <person name="Ashkenazy H."/>
        </authorList>
    </citation>
    <scope>NUCLEOTIDE SEQUENCE [LARGE SCALE GENOMIC DNA]</scope>
    <source>
        <strain evidence="8">cv. Cdm-0</strain>
    </source>
</reference>
<evidence type="ECO:0000313" key="8">
    <source>
        <dbReference type="Proteomes" id="UP000516314"/>
    </source>
</evidence>
<dbReference type="SUPFAM" id="SSF53474">
    <property type="entry name" value="alpha/beta-Hydrolases"/>
    <property type="match status" value="1"/>
</dbReference>
<name>A0A7G2ELI1_ARATH</name>
<dbReference type="EMBL" id="LR881468">
    <property type="protein sequence ID" value="CAD5323326.1"/>
    <property type="molecule type" value="Genomic_DNA"/>
</dbReference>
<comment type="similarity">
    <text evidence="1">Belongs to the peptidase S10 family.</text>
</comment>
<dbReference type="PANTHER" id="PTHR11802">
    <property type="entry name" value="SERINE PROTEASE FAMILY S10 SERINE CARBOXYPEPTIDASE"/>
    <property type="match status" value="1"/>
</dbReference>
<keyword evidence="3" id="KW-0645">Protease</keyword>
<evidence type="ECO:0000256" key="2">
    <source>
        <dbReference type="ARBA" id="ARBA00022645"/>
    </source>
</evidence>
<dbReference type="PANTHER" id="PTHR11802:SF235">
    <property type="entry name" value="SERINE CARBOXYPEPTIDASE-LIKE 33"/>
    <property type="match status" value="1"/>
</dbReference>
<evidence type="ECO:0000256" key="3">
    <source>
        <dbReference type="ARBA" id="ARBA00022670"/>
    </source>
</evidence>
<evidence type="ECO:0000256" key="4">
    <source>
        <dbReference type="ARBA" id="ARBA00022801"/>
    </source>
</evidence>
<proteinExistence type="inferred from homology"/>
<dbReference type="InterPro" id="IPR001563">
    <property type="entry name" value="Peptidase_S10"/>
</dbReference>
<dbReference type="PRINTS" id="PR00724">
    <property type="entry name" value="CRBOXYPTASEC"/>
</dbReference>
<dbReference type="GO" id="GO:0006508">
    <property type="term" value="P:proteolysis"/>
    <property type="evidence" value="ECO:0007669"/>
    <property type="project" value="UniProtKB-KW"/>
</dbReference>
<dbReference type="PROSITE" id="PS00560">
    <property type="entry name" value="CARBOXYPEPT_SER_HIS"/>
    <property type="match status" value="1"/>
</dbReference>
<accession>A0A7G2ELI1</accession>
<organism evidence="7 8">
    <name type="scientific">Arabidopsis thaliana</name>
    <name type="common">Mouse-ear cress</name>
    <dbReference type="NCBI Taxonomy" id="3702"/>
    <lineage>
        <taxon>Eukaryota</taxon>
        <taxon>Viridiplantae</taxon>
        <taxon>Streptophyta</taxon>
        <taxon>Embryophyta</taxon>
        <taxon>Tracheophyta</taxon>
        <taxon>Spermatophyta</taxon>
        <taxon>Magnoliopsida</taxon>
        <taxon>eudicotyledons</taxon>
        <taxon>Gunneridae</taxon>
        <taxon>Pentapetalae</taxon>
        <taxon>rosids</taxon>
        <taxon>malvids</taxon>
        <taxon>Brassicales</taxon>
        <taxon>Brassicaceae</taxon>
        <taxon>Camelineae</taxon>
        <taxon>Arabidopsis</taxon>
    </lineage>
</organism>
<feature type="chain" id="PRO_5029011255" evidence="6">
    <location>
        <begin position="34"/>
        <end position="389"/>
    </location>
</feature>
<gene>
    <name evidence="7" type="ORF">AT9943_LOCUS11281</name>
</gene>
<feature type="signal peptide" evidence="6">
    <location>
        <begin position="1"/>
        <end position="33"/>
    </location>
</feature>
<keyword evidence="2" id="KW-0121">Carboxypeptidase</keyword>
<keyword evidence="4" id="KW-0378">Hydrolase</keyword>
<protein>
    <submittedName>
        <fullName evidence="7">(thale cress) hypothetical protein</fullName>
    </submittedName>
</protein>